<dbReference type="FunFam" id="1.10.150.120:FF:000003">
    <property type="entry name" value="Carbon monoxide dehydrogenase, small subunit"/>
    <property type="match status" value="1"/>
</dbReference>
<evidence type="ECO:0000256" key="3">
    <source>
        <dbReference type="ARBA" id="ARBA00023002"/>
    </source>
</evidence>
<dbReference type="InterPro" id="IPR001041">
    <property type="entry name" value="2Fe-2S_ferredoxin-type"/>
</dbReference>
<keyword evidence="8" id="KW-1185">Reference proteome</keyword>
<dbReference type="InterPro" id="IPR006058">
    <property type="entry name" value="2Fe2S_fd_BS"/>
</dbReference>
<dbReference type="PROSITE" id="PS00197">
    <property type="entry name" value="2FE2S_FER_1"/>
    <property type="match status" value="1"/>
</dbReference>
<protein>
    <submittedName>
        <fullName evidence="7">Carbon-monoxide dehydrogenase small subunit</fullName>
    </submittedName>
</protein>
<dbReference type="SUPFAM" id="SSF54292">
    <property type="entry name" value="2Fe-2S ferredoxin-like"/>
    <property type="match status" value="1"/>
</dbReference>
<evidence type="ECO:0000256" key="4">
    <source>
        <dbReference type="ARBA" id="ARBA00023004"/>
    </source>
</evidence>
<reference evidence="7 8" key="1">
    <citation type="submission" date="2016-10" db="EMBL/GenBank/DDBJ databases">
        <authorList>
            <person name="Varghese N."/>
            <person name="Submissions S."/>
        </authorList>
    </citation>
    <scope>NUCLEOTIDE SEQUENCE [LARGE SCALE GENOMIC DNA]</scope>
    <source>
        <strain evidence="7 8">DSM 18839</strain>
    </source>
</reference>
<dbReference type="GO" id="GO:0016491">
    <property type="term" value="F:oxidoreductase activity"/>
    <property type="evidence" value="ECO:0007669"/>
    <property type="project" value="UniProtKB-KW"/>
</dbReference>
<dbReference type="FunFam" id="3.10.20.30:FF:000020">
    <property type="entry name" value="Xanthine dehydrogenase iron-sulfur subunit"/>
    <property type="match status" value="1"/>
</dbReference>
<accession>A0A8G2BH44</accession>
<evidence type="ECO:0000256" key="1">
    <source>
        <dbReference type="ARBA" id="ARBA00022714"/>
    </source>
</evidence>
<dbReference type="InterPro" id="IPR051452">
    <property type="entry name" value="Diverse_Oxidoreductases"/>
</dbReference>
<dbReference type="EMBL" id="FNBW01000005">
    <property type="protein sequence ID" value="SDF66625.1"/>
    <property type="molecule type" value="Genomic_DNA"/>
</dbReference>
<feature type="domain" description="2Fe-2S ferredoxin-type" evidence="6">
    <location>
        <begin position="4"/>
        <end position="80"/>
    </location>
</feature>
<dbReference type="InterPro" id="IPR012675">
    <property type="entry name" value="Beta-grasp_dom_sf"/>
</dbReference>
<name>A0A8G2BH44_9PROT</name>
<gene>
    <name evidence="7" type="ORF">SAMN05660686_01982</name>
</gene>
<dbReference type="Gene3D" id="3.10.20.30">
    <property type="match status" value="1"/>
</dbReference>
<dbReference type="Gene3D" id="1.10.150.120">
    <property type="entry name" value="[2Fe-2S]-binding domain"/>
    <property type="match status" value="1"/>
</dbReference>
<dbReference type="PANTHER" id="PTHR44379">
    <property type="entry name" value="OXIDOREDUCTASE WITH IRON-SULFUR SUBUNIT"/>
    <property type="match status" value="1"/>
</dbReference>
<dbReference type="Pfam" id="PF01799">
    <property type="entry name" value="Fer2_2"/>
    <property type="match status" value="1"/>
</dbReference>
<evidence type="ECO:0000259" key="6">
    <source>
        <dbReference type="PROSITE" id="PS51085"/>
    </source>
</evidence>
<keyword evidence="2" id="KW-0479">Metal-binding</keyword>
<dbReference type="InterPro" id="IPR002888">
    <property type="entry name" value="2Fe-2S-bd"/>
</dbReference>
<keyword evidence="5" id="KW-0411">Iron-sulfur</keyword>
<organism evidence="7 8">
    <name type="scientific">Thalassobaculum litoreum DSM 18839</name>
    <dbReference type="NCBI Taxonomy" id="1123362"/>
    <lineage>
        <taxon>Bacteria</taxon>
        <taxon>Pseudomonadati</taxon>
        <taxon>Pseudomonadota</taxon>
        <taxon>Alphaproteobacteria</taxon>
        <taxon>Rhodospirillales</taxon>
        <taxon>Thalassobaculaceae</taxon>
        <taxon>Thalassobaculum</taxon>
    </lineage>
</organism>
<keyword evidence="4" id="KW-0408">Iron</keyword>
<dbReference type="GO" id="GO:0051537">
    <property type="term" value="F:2 iron, 2 sulfur cluster binding"/>
    <property type="evidence" value="ECO:0007669"/>
    <property type="project" value="UniProtKB-KW"/>
</dbReference>
<dbReference type="Proteomes" id="UP000198615">
    <property type="component" value="Unassembled WGS sequence"/>
</dbReference>
<keyword evidence="1" id="KW-0001">2Fe-2S</keyword>
<dbReference type="PROSITE" id="PS51085">
    <property type="entry name" value="2FE2S_FER_2"/>
    <property type="match status" value="1"/>
</dbReference>
<keyword evidence="3" id="KW-0560">Oxidoreductase</keyword>
<evidence type="ECO:0000313" key="8">
    <source>
        <dbReference type="Proteomes" id="UP000198615"/>
    </source>
</evidence>
<dbReference type="PANTHER" id="PTHR44379:SF5">
    <property type="entry name" value="OXIDOREDUCTASE WITH IRON-SULFUR SUBUNIT"/>
    <property type="match status" value="1"/>
</dbReference>
<dbReference type="Pfam" id="PF00111">
    <property type="entry name" value="Fer2"/>
    <property type="match status" value="1"/>
</dbReference>
<evidence type="ECO:0000256" key="2">
    <source>
        <dbReference type="ARBA" id="ARBA00022723"/>
    </source>
</evidence>
<dbReference type="InterPro" id="IPR036884">
    <property type="entry name" value="2Fe-2S-bd_dom_sf"/>
</dbReference>
<dbReference type="InterPro" id="IPR036010">
    <property type="entry name" value="2Fe-2S_ferredoxin-like_sf"/>
</dbReference>
<proteinExistence type="predicted"/>
<evidence type="ECO:0000256" key="5">
    <source>
        <dbReference type="ARBA" id="ARBA00023014"/>
    </source>
</evidence>
<dbReference type="OrthoDB" id="7375656at2"/>
<comment type="caution">
    <text evidence="7">The sequence shown here is derived from an EMBL/GenBank/DDBJ whole genome shotgun (WGS) entry which is preliminary data.</text>
</comment>
<dbReference type="GO" id="GO:0046872">
    <property type="term" value="F:metal ion binding"/>
    <property type="evidence" value="ECO:0007669"/>
    <property type="project" value="UniProtKB-KW"/>
</dbReference>
<sequence length="160" mass="17010">MAKIHVSTTINGEPTEFLCDAADSMLDALRDTLGLTGSKEGCGTGDCGACSITLDGRLVCSCLMLAAEADGHEIETIEGMAAPDKLHPLQQKFLESAALQCGICTPGMLVAAKSLLERNPNPTETEVRFWLAGNLCRCTGYDKIVRAVMETAADMREAAR</sequence>
<dbReference type="RefSeq" id="WP_028792690.1">
    <property type="nucleotide sequence ID" value="NZ_FNBW01000005.1"/>
</dbReference>
<evidence type="ECO:0000313" key="7">
    <source>
        <dbReference type="EMBL" id="SDF66625.1"/>
    </source>
</evidence>
<dbReference type="SUPFAM" id="SSF47741">
    <property type="entry name" value="CO dehydrogenase ISP C-domain like"/>
    <property type="match status" value="1"/>
</dbReference>
<dbReference type="AlphaFoldDB" id="A0A8G2BH44"/>